<dbReference type="InterPro" id="IPR002347">
    <property type="entry name" value="SDR_fam"/>
</dbReference>
<evidence type="ECO:0000256" key="1">
    <source>
        <dbReference type="ARBA" id="ARBA00023002"/>
    </source>
</evidence>
<protein>
    <submittedName>
        <fullName evidence="2">SDR family oxidoreductase</fullName>
    </submittedName>
</protein>
<dbReference type="Proteomes" id="UP001500200">
    <property type="component" value="Unassembled WGS sequence"/>
</dbReference>
<keyword evidence="1" id="KW-0560">Oxidoreductase</keyword>
<dbReference type="SUPFAM" id="SSF51735">
    <property type="entry name" value="NAD(P)-binding Rossmann-fold domains"/>
    <property type="match status" value="1"/>
</dbReference>
<comment type="caution">
    <text evidence="2">The sequence shown here is derived from an EMBL/GenBank/DDBJ whole genome shotgun (WGS) entry which is preliminary data.</text>
</comment>
<name>A0ABP9SNS8_9MICC</name>
<evidence type="ECO:0000313" key="3">
    <source>
        <dbReference type="Proteomes" id="UP001500200"/>
    </source>
</evidence>
<dbReference type="Pfam" id="PF00106">
    <property type="entry name" value="adh_short"/>
    <property type="match status" value="1"/>
</dbReference>
<dbReference type="EMBL" id="BAABKK010000026">
    <property type="protein sequence ID" value="GAA5198771.1"/>
    <property type="molecule type" value="Genomic_DNA"/>
</dbReference>
<accession>A0ABP9SNS8</accession>
<dbReference type="PANTHER" id="PTHR43157:SF31">
    <property type="entry name" value="PHOSPHATIDYLINOSITOL-GLYCAN BIOSYNTHESIS CLASS F PROTEIN"/>
    <property type="match status" value="1"/>
</dbReference>
<gene>
    <name evidence="2" type="ORF">GCM10023346_36830</name>
</gene>
<dbReference type="Gene3D" id="3.40.50.720">
    <property type="entry name" value="NAD(P)-binding Rossmann-like Domain"/>
    <property type="match status" value="1"/>
</dbReference>
<sequence>MTAAAPVDLTGKVALVTGATGGMGQVIVTRLAGLGATVVIVVRNQAGGDRLRRQVSLQVGSDRVEVFAADLASRSDLHRLAADVTVRHPTLDLLVNNAGAHFRDRTVDADGVEMHIAVNHLAAFTLTNLLLDPLRAAAPARIVNVVSDAFSDTRLVKILPRPRPVQLDVGHLDDLAHLNAADGFDAFPAYARAKLLTLMCGYLLAERLRDTGVTLNAVHPGLVATGIANDIAPAFTRPFLAPIRRLLLTPAEGAQSILRLATAPELAEVTGRYFIRHREGRSPRISYDLQLQQRIWDLSEAYATPRRIDGA</sequence>
<keyword evidence="3" id="KW-1185">Reference proteome</keyword>
<reference evidence="3" key="1">
    <citation type="journal article" date="2019" name="Int. J. Syst. Evol. Microbiol.">
        <title>The Global Catalogue of Microorganisms (GCM) 10K type strain sequencing project: providing services to taxonomists for standard genome sequencing and annotation.</title>
        <authorList>
            <consortium name="The Broad Institute Genomics Platform"/>
            <consortium name="The Broad Institute Genome Sequencing Center for Infectious Disease"/>
            <person name="Wu L."/>
            <person name="Ma J."/>
        </authorList>
    </citation>
    <scope>NUCLEOTIDE SEQUENCE [LARGE SCALE GENOMIC DNA]</scope>
    <source>
        <strain evidence="3">JCM 18514</strain>
    </source>
</reference>
<dbReference type="PANTHER" id="PTHR43157">
    <property type="entry name" value="PHOSPHATIDYLINOSITOL-GLYCAN BIOSYNTHESIS CLASS F PROTEIN-RELATED"/>
    <property type="match status" value="1"/>
</dbReference>
<proteinExistence type="predicted"/>
<dbReference type="InterPro" id="IPR036291">
    <property type="entry name" value="NAD(P)-bd_dom_sf"/>
</dbReference>
<organism evidence="2 3">
    <name type="scientific">Arthrobacter gyeryongensis</name>
    <dbReference type="NCBI Taxonomy" id="1650592"/>
    <lineage>
        <taxon>Bacteria</taxon>
        <taxon>Bacillati</taxon>
        <taxon>Actinomycetota</taxon>
        <taxon>Actinomycetes</taxon>
        <taxon>Micrococcales</taxon>
        <taxon>Micrococcaceae</taxon>
        <taxon>Arthrobacter</taxon>
    </lineage>
</organism>
<dbReference type="RefSeq" id="WP_345451477.1">
    <property type="nucleotide sequence ID" value="NZ_BAABKK010000026.1"/>
</dbReference>
<evidence type="ECO:0000313" key="2">
    <source>
        <dbReference type="EMBL" id="GAA5198771.1"/>
    </source>
</evidence>
<dbReference type="PRINTS" id="PR00081">
    <property type="entry name" value="GDHRDH"/>
</dbReference>